<feature type="region of interest" description="Disordered" evidence="1">
    <location>
        <begin position="1"/>
        <end position="24"/>
    </location>
</feature>
<evidence type="ECO:0000256" key="1">
    <source>
        <dbReference type="SAM" id="MobiDB-lite"/>
    </source>
</evidence>
<evidence type="ECO:0000313" key="3">
    <source>
        <dbReference type="Proteomes" id="UP000184485"/>
    </source>
</evidence>
<dbReference type="AlphaFoldDB" id="A0A1M4ZMQ6"/>
<feature type="compositionally biased region" description="Polar residues" evidence="1">
    <location>
        <begin position="1"/>
        <end position="10"/>
    </location>
</feature>
<protein>
    <submittedName>
        <fullName evidence="2">Uncharacterized protein</fullName>
    </submittedName>
</protein>
<organism evidence="2 3">
    <name type="scientific">Kaistia soli DSM 19436</name>
    <dbReference type="NCBI Taxonomy" id="1122133"/>
    <lineage>
        <taxon>Bacteria</taxon>
        <taxon>Pseudomonadati</taxon>
        <taxon>Pseudomonadota</taxon>
        <taxon>Alphaproteobacteria</taxon>
        <taxon>Hyphomicrobiales</taxon>
        <taxon>Kaistiaceae</taxon>
        <taxon>Kaistia</taxon>
    </lineage>
</organism>
<sequence>MSDDTLTPASSGPGVAAVPPLPNQDSVEAQLASWTRKLDRFLEQSDRTVAIGRELVEQRALNLDLQRQIHRLEDELQSLRSGGLHAASDASSSGPAEFGQGGRSSLSRLIRRIFKP</sequence>
<dbReference type="STRING" id="1122133.SAMN02745157_1863"/>
<dbReference type="OrthoDB" id="6017462at2"/>
<dbReference type="EMBL" id="FQUP01000001">
    <property type="protein sequence ID" value="SHF19215.1"/>
    <property type="molecule type" value="Genomic_DNA"/>
</dbReference>
<dbReference type="Proteomes" id="UP000184485">
    <property type="component" value="Unassembled WGS sequence"/>
</dbReference>
<name>A0A1M4ZMQ6_9HYPH</name>
<reference evidence="2 3" key="1">
    <citation type="submission" date="2016-11" db="EMBL/GenBank/DDBJ databases">
        <authorList>
            <person name="Jaros S."/>
            <person name="Januszkiewicz K."/>
            <person name="Wedrychowicz H."/>
        </authorList>
    </citation>
    <scope>NUCLEOTIDE SEQUENCE [LARGE SCALE GENOMIC DNA]</scope>
    <source>
        <strain evidence="2 3">DSM 19436</strain>
    </source>
</reference>
<keyword evidence="3" id="KW-1185">Reference proteome</keyword>
<feature type="region of interest" description="Disordered" evidence="1">
    <location>
        <begin position="80"/>
        <end position="116"/>
    </location>
</feature>
<evidence type="ECO:0000313" key="2">
    <source>
        <dbReference type="EMBL" id="SHF19215.1"/>
    </source>
</evidence>
<accession>A0A1M4ZMQ6</accession>
<gene>
    <name evidence="2" type="ORF">SAMN02745157_1863</name>
</gene>
<proteinExistence type="predicted"/>